<protein>
    <submittedName>
        <fullName evidence="2">MlaE family ABC transporter permease</fullName>
    </submittedName>
</protein>
<dbReference type="EMBL" id="JBHSXX010000001">
    <property type="protein sequence ID" value="MFC6869096.1"/>
    <property type="molecule type" value="Genomic_DNA"/>
</dbReference>
<organism evidence="2 3">
    <name type="scientific">Haloechinothrix salitolerans</name>
    <dbReference type="NCBI Taxonomy" id="926830"/>
    <lineage>
        <taxon>Bacteria</taxon>
        <taxon>Bacillati</taxon>
        <taxon>Actinomycetota</taxon>
        <taxon>Actinomycetes</taxon>
        <taxon>Pseudonocardiales</taxon>
        <taxon>Pseudonocardiaceae</taxon>
        <taxon>Haloechinothrix</taxon>
    </lineage>
</organism>
<comment type="caution">
    <text evidence="2">The sequence shown here is derived from an EMBL/GenBank/DDBJ whole genome shotgun (WGS) entry which is preliminary data.</text>
</comment>
<dbReference type="PANTHER" id="PTHR30188:SF4">
    <property type="entry name" value="PROTEIN TRIGALACTOSYLDIACYLGLYCEROL 1, CHLOROPLASTIC"/>
    <property type="match status" value="1"/>
</dbReference>
<dbReference type="RefSeq" id="WP_345393531.1">
    <property type="nucleotide sequence ID" value="NZ_BAABLA010000019.1"/>
</dbReference>
<feature type="transmembrane region" description="Helical" evidence="1">
    <location>
        <begin position="117"/>
        <end position="135"/>
    </location>
</feature>
<dbReference type="PANTHER" id="PTHR30188">
    <property type="entry name" value="ABC TRANSPORTER PERMEASE PROTEIN-RELATED"/>
    <property type="match status" value="1"/>
</dbReference>
<feature type="transmembrane region" description="Helical" evidence="1">
    <location>
        <begin position="169"/>
        <end position="196"/>
    </location>
</feature>
<evidence type="ECO:0000313" key="2">
    <source>
        <dbReference type="EMBL" id="MFC6869096.1"/>
    </source>
</evidence>
<keyword evidence="1" id="KW-0812">Transmembrane</keyword>
<dbReference type="InterPro" id="IPR030802">
    <property type="entry name" value="Permease_MalE"/>
</dbReference>
<accession>A0ABW2C1B7</accession>
<feature type="transmembrane region" description="Helical" evidence="1">
    <location>
        <begin position="74"/>
        <end position="97"/>
    </location>
</feature>
<dbReference type="Proteomes" id="UP001596337">
    <property type="component" value="Unassembled WGS sequence"/>
</dbReference>
<evidence type="ECO:0000313" key="3">
    <source>
        <dbReference type="Proteomes" id="UP001596337"/>
    </source>
</evidence>
<sequence>MAITRNRESTRPPAYSGALARAVGAVPGPFRRFINEAAGMAILLGEVVWSAVRHPHGYWGAVVDDMYETLRRSWLPISAALFGFLVFMSILAVQFFGMVGAVQLFGPMLYLQSMRSFTVWILTVVVAGVIGAALTTEVGTRKVREEIDAMEVMGIDPIRDLAVPRVISVTMITVLLAVPSLLVTLVSMQVGASFVAHMSASHFYSNVFSNVGVVDVVSVMVNMSIAGLLIGTVCCYKGFAAAGGAIGLGRAVNQAVVIAFLAVFVQQLAYNALYFGFYPDVGSLR</sequence>
<reference evidence="3" key="1">
    <citation type="journal article" date="2019" name="Int. J. Syst. Evol. Microbiol.">
        <title>The Global Catalogue of Microorganisms (GCM) 10K type strain sequencing project: providing services to taxonomists for standard genome sequencing and annotation.</title>
        <authorList>
            <consortium name="The Broad Institute Genomics Platform"/>
            <consortium name="The Broad Institute Genome Sequencing Center for Infectious Disease"/>
            <person name="Wu L."/>
            <person name="Ma J."/>
        </authorList>
    </citation>
    <scope>NUCLEOTIDE SEQUENCE [LARGE SCALE GENOMIC DNA]</scope>
    <source>
        <strain evidence="3">KCTC 32255</strain>
    </source>
</reference>
<proteinExistence type="predicted"/>
<evidence type="ECO:0000256" key="1">
    <source>
        <dbReference type="SAM" id="Phobius"/>
    </source>
</evidence>
<feature type="transmembrane region" description="Helical" evidence="1">
    <location>
        <begin position="251"/>
        <end position="270"/>
    </location>
</feature>
<feature type="transmembrane region" description="Helical" evidence="1">
    <location>
        <begin position="216"/>
        <end position="239"/>
    </location>
</feature>
<dbReference type="Pfam" id="PF02405">
    <property type="entry name" value="MlaE"/>
    <property type="match status" value="1"/>
</dbReference>
<keyword evidence="1" id="KW-1133">Transmembrane helix</keyword>
<name>A0ABW2C1B7_9PSEU</name>
<keyword evidence="3" id="KW-1185">Reference proteome</keyword>
<gene>
    <name evidence="2" type="ORF">ACFQGD_18280</name>
</gene>
<keyword evidence="1" id="KW-0472">Membrane</keyword>